<evidence type="ECO:0000256" key="1">
    <source>
        <dbReference type="SAM" id="MobiDB-lite"/>
    </source>
</evidence>
<evidence type="ECO:0000313" key="2">
    <source>
        <dbReference type="EMBL" id="EOY10941.1"/>
    </source>
</evidence>
<evidence type="ECO:0000313" key="3">
    <source>
        <dbReference type="Proteomes" id="UP000026915"/>
    </source>
</evidence>
<protein>
    <submittedName>
        <fullName evidence="2">Uncharacterized protein</fullName>
    </submittedName>
</protein>
<dbReference type="AlphaFoldDB" id="A0A061F1K9"/>
<dbReference type="EMBL" id="CM001883">
    <property type="protein sequence ID" value="EOY10941.1"/>
    <property type="molecule type" value="Genomic_DNA"/>
</dbReference>
<sequence>MGGCDGGDGTNSVPGGGGDGGGGGVDGVGGGGGGGEGQILRIGGILKKSLEPITLEDELETASLLAWIV</sequence>
<dbReference type="HOGENOM" id="CLU_2780994_0_0_1"/>
<accession>A0A061F1K9</accession>
<dbReference type="InParanoid" id="A0A061F1K9"/>
<name>A0A061F1K9_THECC</name>
<feature type="region of interest" description="Disordered" evidence="1">
    <location>
        <begin position="1"/>
        <end position="32"/>
    </location>
</feature>
<dbReference type="Proteomes" id="UP000026915">
    <property type="component" value="Chromosome 5"/>
</dbReference>
<dbReference type="Gramene" id="EOY10941">
    <property type="protein sequence ID" value="EOY10941"/>
    <property type="gene ID" value="TCM_026209"/>
</dbReference>
<organism evidence="2 3">
    <name type="scientific">Theobroma cacao</name>
    <name type="common">Cacao</name>
    <name type="synonym">Cocoa</name>
    <dbReference type="NCBI Taxonomy" id="3641"/>
    <lineage>
        <taxon>Eukaryota</taxon>
        <taxon>Viridiplantae</taxon>
        <taxon>Streptophyta</taxon>
        <taxon>Embryophyta</taxon>
        <taxon>Tracheophyta</taxon>
        <taxon>Spermatophyta</taxon>
        <taxon>Magnoliopsida</taxon>
        <taxon>eudicotyledons</taxon>
        <taxon>Gunneridae</taxon>
        <taxon>Pentapetalae</taxon>
        <taxon>rosids</taxon>
        <taxon>malvids</taxon>
        <taxon>Malvales</taxon>
        <taxon>Malvaceae</taxon>
        <taxon>Byttnerioideae</taxon>
        <taxon>Theobroma</taxon>
    </lineage>
</organism>
<keyword evidence="3" id="KW-1185">Reference proteome</keyword>
<gene>
    <name evidence="2" type="ORF">TCM_026209</name>
</gene>
<proteinExistence type="predicted"/>
<reference evidence="2 3" key="1">
    <citation type="journal article" date="2013" name="Genome Biol.">
        <title>The genome sequence of the most widely cultivated cacao type and its use to identify candidate genes regulating pod color.</title>
        <authorList>
            <person name="Motamayor J.C."/>
            <person name="Mockaitis K."/>
            <person name="Schmutz J."/>
            <person name="Haiminen N."/>
            <person name="Iii D.L."/>
            <person name="Cornejo O."/>
            <person name="Findley S.D."/>
            <person name="Zheng P."/>
            <person name="Utro F."/>
            <person name="Royaert S."/>
            <person name="Saski C."/>
            <person name="Jenkins J."/>
            <person name="Podicheti R."/>
            <person name="Zhao M."/>
            <person name="Scheffler B.E."/>
            <person name="Stack J.C."/>
            <person name="Feltus F.A."/>
            <person name="Mustiga G.M."/>
            <person name="Amores F."/>
            <person name="Phillips W."/>
            <person name="Marelli J.P."/>
            <person name="May G.D."/>
            <person name="Shapiro H."/>
            <person name="Ma J."/>
            <person name="Bustamante C.D."/>
            <person name="Schnell R.J."/>
            <person name="Main D."/>
            <person name="Gilbert D."/>
            <person name="Parida L."/>
            <person name="Kuhn D.N."/>
        </authorList>
    </citation>
    <scope>NUCLEOTIDE SEQUENCE [LARGE SCALE GENOMIC DNA]</scope>
    <source>
        <strain evidence="3">cv. Matina 1-6</strain>
    </source>
</reference>